<dbReference type="Pfam" id="PF07648">
    <property type="entry name" value="Kazal_2"/>
    <property type="match status" value="2"/>
</dbReference>
<dbReference type="InterPro" id="IPR036058">
    <property type="entry name" value="Kazal_dom_sf"/>
</dbReference>
<feature type="domain" description="Kazal-like" evidence="3">
    <location>
        <begin position="96"/>
        <end position="135"/>
    </location>
</feature>
<evidence type="ECO:0000259" key="3">
    <source>
        <dbReference type="SMART" id="SM00280"/>
    </source>
</evidence>
<dbReference type="EMBL" id="OZ019903">
    <property type="protein sequence ID" value="CAK9195869.1"/>
    <property type="molecule type" value="Genomic_DNA"/>
</dbReference>
<dbReference type="Gene3D" id="3.30.60.30">
    <property type="match status" value="1"/>
</dbReference>
<reference evidence="4" key="1">
    <citation type="submission" date="2024-02" db="EMBL/GenBank/DDBJ databases">
        <authorList>
            <consortium name="ELIXIR-Norway"/>
            <consortium name="Elixir Norway"/>
        </authorList>
    </citation>
    <scope>NUCLEOTIDE SEQUENCE</scope>
</reference>
<keyword evidence="1" id="KW-0472">Membrane</keyword>
<evidence type="ECO:0000256" key="1">
    <source>
        <dbReference type="SAM" id="Phobius"/>
    </source>
</evidence>
<proteinExistence type="predicted"/>
<organism evidence="4 5">
    <name type="scientific">Sphagnum troendelagicum</name>
    <dbReference type="NCBI Taxonomy" id="128251"/>
    <lineage>
        <taxon>Eukaryota</taxon>
        <taxon>Viridiplantae</taxon>
        <taxon>Streptophyta</taxon>
        <taxon>Embryophyta</taxon>
        <taxon>Bryophyta</taxon>
        <taxon>Sphagnophytina</taxon>
        <taxon>Sphagnopsida</taxon>
        <taxon>Sphagnales</taxon>
        <taxon>Sphagnaceae</taxon>
        <taxon>Sphagnum</taxon>
    </lineage>
</organism>
<accession>A0ABP0TG74</accession>
<dbReference type="SMART" id="SM00280">
    <property type="entry name" value="KAZAL"/>
    <property type="match status" value="2"/>
</dbReference>
<protein>
    <recommendedName>
        <fullName evidence="3">Kazal-like domain-containing protein</fullName>
    </recommendedName>
</protein>
<keyword evidence="1" id="KW-0812">Transmembrane</keyword>
<gene>
    <name evidence="4" type="ORF">CSSPTR1EN2_LOCUS3189</name>
</gene>
<dbReference type="SUPFAM" id="SSF100895">
    <property type="entry name" value="Kazal-type serine protease inhibitors"/>
    <property type="match status" value="2"/>
</dbReference>
<dbReference type="InterPro" id="IPR002350">
    <property type="entry name" value="Kazal_dom"/>
</dbReference>
<evidence type="ECO:0000256" key="2">
    <source>
        <dbReference type="SAM" id="SignalP"/>
    </source>
</evidence>
<feature type="domain" description="Kazal-like" evidence="3">
    <location>
        <begin position="53"/>
        <end position="87"/>
    </location>
</feature>
<feature type="chain" id="PRO_5045042500" description="Kazal-like domain-containing protein" evidence="2">
    <location>
        <begin position="25"/>
        <end position="175"/>
    </location>
</feature>
<evidence type="ECO:0000313" key="5">
    <source>
        <dbReference type="Proteomes" id="UP001497512"/>
    </source>
</evidence>
<sequence>MAENGWKQLLLPFLMLLLCAVHEAHEENVIVRGRSEQRKPLWELPWLLPSPSSCDSSNPVCAEGQVTYISACHALADHAIILSPGACDESNRKPAACTVNCFRAAPVCGSDGVTYWCGAAEAQCAGVEVAHEGYCEIWKVSDEVGSTGSHAAQSLQLVHMVLLLLAGLLIVGGLA</sequence>
<keyword evidence="2" id="KW-0732">Signal</keyword>
<dbReference type="PANTHER" id="PTHR34376">
    <property type="entry name" value="SERINE PROTEASE INHIBITOR, KAZAL-TYPE FAMILY PROTEIN"/>
    <property type="match status" value="1"/>
</dbReference>
<name>A0ABP0TG74_9BRYO</name>
<dbReference type="CDD" id="cd00104">
    <property type="entry name" value="KAZAL_FS"/>
    <property type="match status" value="1"/>
</dbReference>
<feature type="signal peptide" evidence="2">
    <location>
        <begin position="1"/>
        <end position="24"/>
    </location>
</feature>
<evidence type="ECO:0000313" key="4">
    <source>
        <dbReference type="EMBL" id="CAK9195869.1"/>
    </source>
</evidence>
<feature type="transmembrane region" description="Helical" evidence="1">
    <location>
        <begin position="157"/>
        <end position="174"/>
    </location>
</feature>
<dbReference type="PANTHER" id="PTHR34376:SF2">
    <property type="entry name" value="SERINE PROTEASE INHIBITOR, KAZAL-TYPE FAMILY PROTEIN"/>
    <property type="match status" value="1"/>
</dbReference>
<dbReference type="Proteomes" id="UP001497512">
    <property type="component" value="Chromosome 11"/>
</dbReference>
<keyword evidence="1" id="KW-1133">Transmembrane helix</keyword>
<keyword evidence="5" id="KW-1185">Reference proteome</keyword>